<organism evidence="2 3">
    <name type="scientific">Sorghum bicolor</name>
    <name type="common">Sorghum</name>
    <name type="synonym">Sorghum vulgare</name>
    <dbReference type="NCBI Taxonomy" id="4558"/>
    <lineage>
        <taxon>Eukaryota</taxon>
        <taxon>Viridiplantae</taxon>
        <taxon>Streptophyta</taxon>
        <taxon>Embryophyta</taxon>
        <taxon>Tracheophyta</taxon>
        <taxon>Spermatophyta</taxon>
        <taxon>Magnoliopsida</taxon>
        <taxon>Liliopsida</taxon>
        <taxon>Poales</taxon>
        <taxon>Poaceae</taxon>
        <taxon>PACMAD clade</taxon>
        <taxon>Panicoideae</taxon>
        <taxon>Andropogonodae</taxon>
        <taxon>Andropogoneae</taxon>
        <taxon>Sorghinae</taxon>
        <taxon>Sorghum</taxon>
    </lineage>
</organism>
<proteinExistence type="predicted"/>
<dbReference type="Proteomes" id="UP000000768">
    <property type="component" value="Chromosome 9"/>
</dbReference>
<evidence type="ECO:0000313" key="3">
    <source>
        <dbReference type="Proteomes" id="UP000000768"/>
    </source>
</evidence>
<reference evidence="3" key="2">
    <citation type="journal article" date="2018" name="Plant J.">
        <title>The Sorghum bicolor reference genome: improved assembly, gene annotations, a transcriptome atlas, and signatures of genome organization.</title>
        <authorList>
            <person name="McCormick R.F."/>
            <person name="Truong S.K."/>
            <person name="Sreedasyam A."/>
            <person name="Jenkins J."/>
            <person name="Shu S."/>
            <person name="Sims D."/>
            <person name="Kennedy M."/>
            <person name="Amirebrahimi M."/>
            <person name="Weers B.D."/>
            <person name="McKinley B."/>
            <person name="Mattison A."/>
            <person name="Morishige D.T."/>
            <person name="Grimwood J."/>
            <person name="Schmutz J."/>
            <person name="Mullet J.E."/>
        </authorList>
    </citation>
    <scope>NUCLEOTIDE SEQUENCE [LARGE SCALE GENOMIC DNA]</scope>
    <source>
        <strain evidence="3">cv. BTx623</strain>
    </source>
</reference>
<dbReference type="InParanoid" id="A0A1Z5R1H0"/>
<evidence type="ECO:0000256" key="1">
    <source>
        <dbReference type="SAM" id="MobiDB-lite"/>
    </source>
</evidence>
<gene>
    <name evidence="2" type="ORF">SORBI_3009G081100</name>
</gene>
<evidence type="ECO:0000313" key="2">
    <source>
        <dbReference type="EMBL" id="OQU77633.1"/>
    </source>
</evidence>
<feature type="region of interest" description="Disordered" evidence="1">
    <location>
        <begin position="71"/>
        <end position="94"/>
    </location>
</feature>
<reference evidence="2 3" key="1">
    <citation type="journal article" date="2009" name="Nature">
        <title>The Sorghum bicolor genome and the diversification of grasses.</title>
        <authorList>
            <person name="Paterson A.H."/>
            <person name="Bowers J.E."/>
            <person name="Bruggmann R."/>
            <person name="Dubchak I."/>
            <person name="Grimwood J."/>
            <person name="Gundlach H."/>
            <person name="Haberer G."/>
            <person name="Hellsten U."/>
            <person name="Mitros T."/>
            <person name="Poliakov A."/>
            <person name="Schmutz J."/>
            <person name="Spannagl M."/>
            <person name="Tang H."/>
            <person name="Wang X."/>
            <person name="Wicker T."/>
            <person name="Bharti A.K."/>
            <person name="Chapman J."/>
            <person name="Feltus F.A."/>
            <person name="Gowik U."/>
            <person name="Grigoriev I.V."/>
            <person name="Lyons E."/>
            <person name="Maher C.A."/>
            <person name="Martis M."/>
            <person name="Narechania A."/>
            <person name="Otillar R.P."/>
            <person name="Penning B.W."/>
            <person name="Salamov A.A."/>
            <person name="Wang Y."/>
            <person name="Zhang L."/>
            <person name="Carpita N.C."/>
            <person name="Freeling M."/>
            <person name="Gingle A.R."/>
            <person name="Hash C.T."/>
            <person name="Keller B."/>
            <person name="Klein P."/>
            <person name="Kresovich S."/>
            <person name="McCann M.C."/>
            <person name="Ming R."/>
            <person name="Peterson D.G."/>
            <person name="Mehboob-ur-Rahman"/>
            <person name="Ware D."/>
            <person name="Westhoff P."/>
            <person name="Mayer K.F."/>
            <person name="Messing J."/>
            <person name="Rokhsar D.S."/>
        </authorList>
    </citation>
    <scope>NUCLEOTIDE SEQUENCE [LARGE SCALE GENOMIC DNA]</scope>
    <source>
        <strain evidence="3">cv. BTx623</strain>
    </source>
</reference>
<dbReference type="EMBL" id="CM000768">
    <property type="protein sequence ID" value="OQU77633.1"/>
    <property type="molecule type" value="Genomic_DNA"/>
</dbReference>
<protein>
    <submittedName>
        <fullName evidence="2">Uncharacterized protein</fullName>
    </submittedName>
</protein>
<sequence length="94" mass="9664">PHPPHSFLGVMKSRVLGGRNPVALAAPWRTLHGGPVEVDYQDPVGLDEASRSIHGGPLWIYGGRRSLRSGMAQALASPDGGAGPGASTNRGGSD</sequence>
<dbReference type="AlphaFoldDB" id="A0A1Z5R1H0"/>
<name>A0A1Z5R1H0_SORBI</name>
<feature type="non-terminal residue" evidence="2">
    <location>
        <position position="94"/>
    </location>
</feature>
<dbReference type="Gramene" id="OQU77633">
    <property type="protein sequence ID" value="OQU77633"/>
    <property type="gene ID" value="SORBI_3009G081100"/>
</dbReference>
<keyword evidence="3" id="KW-1185">Reference proteome</keyword>
<accession>A0A1Z5R1H0</accession>